<name>A0A2T7PNN1_POMCA</name>
<feature type="chain" id="PRO_5015582527" description="Secreted protein" evidence="1">
    <location>
        <begin position="28"/>
        <end position="190"/>
    </location>
</feature>
<evidence type="ECO:0000256" key="1">
    <source>
        <dbReference type="SAM" id="SignalP"/>
    </source>
</evidence>
<keyword evidence="1" id="KW-0732">Signal</keyword>
<feature type="signal peptide" evidence="1">
    <location>
        <begin position="1"/>
        <end position="27"/>
    </location>
</feature>
<accession>A0A2T7PNN1</accession>
<dbReference type="Proteomes" id="UP000245119">
    <property type="component" value="Linkage Group LG3"/>
</dbReference>
<reference evidence="2 3" key="1">
    <citation type="submission" date="2018-04" db="EMBL/GenBank/DDBJ databases">
        <title>The genome of golden apple snail Pomacea canaliculata provides insight into stress tolerance and invasive adaptation.</title>
        <authorList>
            <person name="Liu C."/>
            <person name="Liu B."/>
            <person name="Ren Y."/>
            <person name="Zhang Y."/>
            <person name="Wang H."/>
            <person name="Li S."/>
            <person name="Jiang F."/>
            <person name="Yin L."/>
            <person name="Zhang G."/>
            <person name="Qian W."/>
            <person name="Fan W."/>
        </authorList>
    </citation>
    <scope>NUCLEOTIDE SEQUENCE [LARGE SCALE GENOMIC DNA]</scope>
    <source>
        <strain evidence="2">SZHN2017</strain>
        <tissue evidence="2">Muscle</tissue>
    </source>
</reference>
<comment type="caution">
    <text evidence="2">The sequence shown here is derived from an EMBL/GenBank/DDBJ whole genome shotgun (WGS) entry which is preliminary data.</text>
</comment>
<dbReference type="EMBL" id="PZQS01000003">
    <property type="protein sequence ID" value="PVD35018.1"/>
    <property type="molecule type" value="Genomic_DNA"/>
</dbReference>
<gene>
    <name evidence="2" type="ORF">C0Q70_06299</name>
</gene>
<protein>
    <recommendedName>
        <fullName evidence="4">Secreted protein</fullName>
    </recommendedName>
</protein>
<organism evidence="2 3">
    <name type="scientific">Pomacea canaliculata</name>
    <name type="common">Golden apple snail</name>
    <dbReference type="NCBI Taxonomy" id="400727"/>
    <lineage>
        <taxon>Eukaryota</taxon>
        <taxon>Metazoa</taxon>
        <taxon>Spiralia</taxon>
        <taxon>Lophotrochozoa</taxon>
        <taxon>Mollusca</taxon>
        <taxon>Gastropoda</taxon>
        <taxon>Caenogastropoda</taxon>
        <taxon>Architaenioglossa</taxon>
        <taxon>Ampullarioidea</taxon>
        <taxon>Ampullariidae</taxon>
        <taxon>Pomacea</taxon>
    </lineage>
</organism>
<sequence length="190" mass="20865">MKNASVSILRLVGTAVVLFLLSSSADARVKRQKRQATISSNCYSPNGGDCYWYRDCLEKRVPCQGTPDDYAIAYAEKFCNLYGSNYNRFSSQGKQWVNAVRKCLQVALVPLLRAAPPCRQIKSTAFNSHFPCYMTPGGGALGVCDLPVSDILVIQDIISSAWVSESRESLKGAALVTGGCTFHHFPTWVK</sequence>
<keyword evidence="3" id="KW-1185">Reference proteome</keyword>
<evidence type="ECO:0008006" key="4">
    <source>
        <dbReference type="Google" id="ProtNLM"/>
    </source>
</evidence>
<dbReference type="AlphaFoldDB" id="A0A2T7PNN1"/>
<dbReference type="OrthoDB" id="10035838at2759"/>
<evidence type="ECO:0000313" key="2">
    <source>
        <dbReference type="EMBL" id="PVD35018.1"/>
    </source>
</evidence>
<evidence type="ECO:0000313" key="3">
    <source>
        <dbReference type="Proteomes" id="UP000245119"/>
    </source>
</evidence>
<proteinExistence type="predicted"/>